<proteinExistence type="predicted"/>
<keyword evidence="3" id="KW-1185">Reference proteome</keyword>
<organism evidence="2 3">
    <name type="scientific">Acanthoscelides obtectus</name>
    <name type="common">Bean weevil</name>
    <name type="synonym">Bruchus obtectus</name>
    <dbReference type="NCBI Taxonomy" id="200917"/>
    <lineage>
        <taxon>Eukaryota</taxon>
        <taxon>Metazoa</taxon>
        <taxon>Ecdysozoa</taxon>
        <taxon>Arthropoda</taxon>
        <taxon>Hexapoda</taxon>
        <taxon>Insecta</taxon>
        <taxon>Pterygota</taxon>
        <taxon>Neoptera</taxon>
        <taxon>Endopterygota</taxon>
        <taxon>Coleoptera</taxon>
        <taxon>Polyphaga</taxon>
        <taxon>Cucujiformia</taxon>
        <taxon>Chrysomeloidea</taxon>
        <taxon>Chrysomelidae</taxon>
        <taxon>Bruchinae</taxon>
        <taxon>Bruchini</taxon>
        <taxon>Acanthoscelides</taxon>
    </lineage>
</organism>
<reference evidence="2" key="1">
    <citation type="submission" date="2022-03" db="EMBL/GenBank/DDBJ databases">
        <authorList>
            <person name="Sayadi A."/>
        </authorList>
    </citation>
    <scope>NUCLEOTIDE SEQUENCE</scope>
</reference>
<accession>A0A9P0MAG3</accession>
<comment type="caution">
    <text evidence="2">The sequence shown here is derived from an EMBL/GenBank/DDBJ whole genome shotgun (WGS) entry which is preliminary data.</text>
</comment>
<dbReference type="Proteomes" id="UP001152888">
    <property type="component" value="Unassembled WGS sequence"/>
</dbReference>
<dbReference type="EMBL" id="CAKOFQ010008567">
    <property type="protein sequence ID" value="CAH2014901.1"/>
    <property type="molecule type" value="Genomic_DNA"/>
</dbReference>
<evidence type="ECO:0000256" key="1">
    <source>
        <dbReference type="SAM" id="Phobius"/>
    </source>
</evidence>
<name>A0A9P0MAG3_ACAOB</name>
<feature type="transmembrane region" description="Helical" evidence="1">
    <location>
        <begin position="21"/>
        <end position="39"/>
    </location>
</feature>
<evidence type="ECO:0000313" key="3">
    <source>
        <dbReference type="Proteomes" id="UP001152888"/>
    </source>
</evidence>
<sequence length="121" mass="14770">MYMNKICTTFSCRISRHHHTILMIVNIPYIINTGFRHFVLRTQKRHAYYFPVHWLCHTNSCYVQGDVKRPALKILRFFFTYEENVYIFFLGFQSMVIGVVREVIFHNQMFFKWYHHASQIV</sequence>
<keyword evidence="1" id="KW-0812">Transmembrane</keyword>
<keyword evidence="1" id="KW-0472">Membrane</keyword>
<protein>
    <submittedName>
        <fullName evidence="2">Uncharacterized protein</fullName>
    </submittedName>
</protein>
<gene>
    <name evidence="2" type="ORF">ACAOBT_LOCUS34388</name>
</gene>
<dbReference type="AlphaFoldDB" id="A0A9P0MAG3"/>
<dbReference type="OrthoDB" id="10033309at2759"/>
<keyword evidence="1" id="KW-1133">Transmembrane helix</keyword>
<feature type="transmembrane region" description="Helical" evidence="1">
    <location>
        <begin position="85"/>
        <end position="104"/>
    </location>
</feature>
<evidence type="ECO:0000313" key="2">
    <source>
        <dbReference type="EMBL" id="CAH2014901.1"/>
    </source>
</evidence>